<feature type="repeat" description="ANK" evidence="1">
    <location>
        <begin position="35"/>
        <end position="67"/>
    </location>
</feature>
<feature type="compositionally biased region" description="Low complexity" evidence="2">
    <location>
        <begin position="485"/>
        <end position="518"/>
    </location>
</feature>
<evidence type="ECO:0000256" key="2">
    <source>
        <dbReference type="SAM" id="MobiDB-lite"/>
    </source>
</evidence>
<dbReference type="InterPro" id="IPR041489">
    <property type="entry name" value="PDZ_6"/>
</dbReference>
<protein>
    <recommendedName>
        <fullName evidence="3">PDZ domain-containing protein</fullName>
    </recommendedName>
</protein>
<dbReference type="CDD" id="cd06746">
    <property type="entry name" value="PDZ_SHANK1_3-like"/>
    <property type="match status" value="1"/>
</dbReference>
<dbReference type="SUPFAM" id="SSF48403">
    <property type="entry name" value="Ankyrin repeat"/>
    <property type="match status" value="1"/>
</dbReference>
<feature type="repeat" description="ANK" evidence="1">
    <location>
        <begin position="2"/>
        <end position="34"/>
    </location>
</feature>
<accession>A0AAE9J7C2</accession>
<gene>
    <name evidence="4" type="ORF">L5515_014307</name>
</gene>
<feature type="region of interest" description="Disordered" evidence="2">
    <location>
        <begin position="369"/>
        <end position="582"/>
    </location>
</feature>
<dbReference type="AlphaFoldDB" id="A0AAE9J7C2"/>
<feature type="compositionally biased region" description="Polar residues" evidence="2">
    <location>
        <begin position="393"/>
        <end position="428"/>
    </location>
</feature>
<feature type="compositionally biased region" description="Low complexity" evidence="2">
    <location>
        <begin position="466"/>
        <end position="475"/>
    </location>
</feature>
<dbReference type="InterPro" id="IPR001478">
    <property type="entry name" value="PDZ"/>
</dbReference>
<feature type="compositionally biased region" description="Polar residues" evidence="2">
    <location>
        <begin position="449"/>
        <end position="463"/>
    </location>
</feature>
<dbReference type="PRINTS" id="PR01217">
    <property type="entry name" value="PRICHEXTENSN"/>
</dbReference>
<dbReference type="Gene3D" id="2.30.42.10">
    <property type="match status" value="1"/>
</dbReference>
<feature type="compositionally biased region" description="Polar residues" evidence="2">
    <location>
        <begin position="369"/>
        <end position="382"/>
    </location>
</feature>
<evidence type="ECO:0000313" key="5">
    <source>
        <dbReference type="Proteomes" id="UP000829354"/>
    </source>
</evidence>
<dbReference type="EMBL" id="CP092621">
    <property type="protein sequence ID" value="UMM18065.1"/>
    <property type="molecule type" value="Genomic_DNA"/>
</dbReference>
<dbReference type="SMART" id="SM00248">
    <property type="entry name" value="ANK"/>
    <property type="match status" value="3"/>
</dbReference>
<dbReference type="InterPro" id="IPR002110">
    <property type="entry name" value="Ankyrin_rpt"/>
</dbReference>
<feature type="compositionally biased region" description="Low complexity" evidence="2">
    <location>
        <begin position="610"/>
        <end position="622"/>
    </location>
</feature>
<name>A0AAE9J7C2_CAEBR</name>
<feature type="compositionally biased region" description="Basic and acidic residues" evidence="2">
    <location>
        <begin position="703"/>
        <end position="714"/>
    </location>
</feature>
<feature type="domain" description="PDZ" evidence="3">
    <location>
        <begin position="190"/>
        <end position="283"/>
    </location>
</feature>
<dbReference type="Proteomes" id="UP000829354">
    <property type="component" value="Chromosome II"/>
</dbReference>
<keyword evidence="5" id="KW-1185">Reference proteome</keyword>
<evidence type="ECO:0000313" key="4">
    <source>
        <dbReference type="EMBL" id="UMM18065.1"/>
    </source>
</evidence>
<dbReference type="PROSITE" id="PS50106">
    <property type="entry name" value="PDZ"/>
    <property type="match status" value="1"/>
</dbReference>
<dbReference type="InterPro" id="IPR051569">
    <property type="entry name" value="SHANK"/>
</dbReference>
<dbReference type="Gene3D" id="1.25.40.20">
    <property type="entry name" value="Ankyrin repeat-containing domain"/>
    <property type="match status" value="2"/>
</dbReference>
<proteinExistence type="predicted"/>
<dbReference type="PROSITE" id="PS50297">
    <property type="entry name" value="ANK_REP_REGION"/>
    <property type="match status" value="1"/>
</dbReference>
<dbReference type="InterPro" id="IPR036034">
    <property type="entry name" value="PDZ_sf"/>
</dbReference>
<reference evidence="4 5" key="1">
    <citation type="submission" date="2022-04" db="EMBL/GenBank/DDBJ databases">
        <title>Chromosome-level reference genomes for two strains of Caenorhabditis briggsae: an improved platform for comparative genomics.</title>
        <authorList>
            <person name="Stevens L."/>
            <person name="Andersen E."/>
        </authorList>
    </citation>
    <scope>NUCLEOTIDE SEQUENCE [LARGE SCALE GENOMIC DNA]</scope>
    <source>
        <strain evidence="4">VX34</strain>
        <tissue evidence="4">Whole-organism</tissue>
    </source>
</reference>
<feature type="region of interest" description="Disordered" evidence="2">
    <location>
        <begin position="686"/>
        <end position="719"/>
    </location>
</feature>
<evidence type="ECO:0000259" key="3">
    <source>
        <dbReference type="PROSITE" id="PS50106"/>
    </source>
</evidence>
<dbReference type="PANTHER" id="PTHR24135">
    <property type="entry name" value="SH3 AND MULTIPLE ANKYRIN REPEAT DOMAINS PROTEIN"/>
    <property type="match status" value="1"/>
</dbReference>
<feature type="compositionally biased region" description="Pro residues" evidence="2">
    <location>
        <begin position="548"/>
        <end position="573"/>
    </location>
</feature>
<feature type="compositionally biased region" description="Polar residues" evidence="2">
    <location>
        <begin position="690"/>
        <end position="700"/>
    </location>
</feature>
<dbReference type="SUPFAM" id="SSF50156">
    <property type="entry name" value="PDZ domain-like"/>
    <property type="match status" value="1"/>
</dbReference>
<organism evidence="4 5">
    <name type="scientific">Caenorhabditis briggsae</name>
    <dbReference type="NCBI Taxonomy" id="6238"/>
    <lineage>
        <taxon>Eukaryota</taxon>
        <taxon>Metazoa</taxon>
        <taxon>Ecdysozoa</taxon>
        <taxon>Nematoda</taxon>
        <taxon>Chromadorea</taxon>
        <taxon>Rhabditida</taxon>
        <taxon>Rhabditina</taxon>
        <taxon>Rhabditomorpha</taxon>
        <taxon>Rhabditoidea</taxon>
        <taxon>Rhabditidae</taxon>
        <taxon>Peloderinae</taxon>
        <taxon>Caenorhabditis</taxon>
    </lineage>
</organism>
<dbReference type="Pfam" id="PF12796">
    <property type="entry name" value="Ank_2"/>
    <property type="match status" value="1"/>
</dbReference>
<dbReference type="Pfam" id="PF17820">
    <property type="entry name" value="PDZ_6"/>
    <property type="match status" value="1"/>
</dbReference>
<dbReference type="SMART" id="SM00228">
    <property type="entry name" value="PDZ"/>
    <property type="match status" value="1"/>
</dbReference>
<feature type="region of interest" description="Disordered" evidence="2">
    <location>
        <begin position="594"/>
        <end position="658"/>
    </location>
</feature>
<feature type="region of interest" description="Disordered" evidence="2">
    <location>
        <begin position="92"/>
        <end position="169"/>
    </location>
</feature>
<evidence type="ECO:0000256" key="1">
    <source>
        <dbReference type="PROSITE-ProRule" id="PRU00023"/>
    </source>
</evidence>
<dbReference type="PANTHER" id="PTHR24135:SF28">
    <property type="entry name" value="LD13733P"/>
    <property type="match status" value="1"/>
</dbReference>
<feature type="compositionally biased region" description="Basic residues" evidence="2">
    <location>
        <begin position="107"/>
        <end position="120"/>
    </location>
</feature>
<dbReference type="PROSITE" id="PS50088">
    <property type="entry name" value="ANK_REPEAT"/>
    <property type="match status" value="2"/>
</dbReference>
<feature type="compositionally biased region" description="Low complexity" evidence="2">
    <location>
        <begin position="141"/>
        <end position="169"/>
    </location>
</feature>
<keyword evidence="1" id="KW-0040">ANK repeat</keyword>
<sequence>MHGNHEIHQACKNGLTKHVEHLLYFGAQIDAENVNGNTPLHVCAVNNRPECARVLLFRGADHLTVNKQGQTALHVAHIVGNPAVADVVQAHNPSSSVPYRGTPQYSTRRRLSSTITRRRSMSQSSICSQDVYRTPQSIRKTPMSAAPSPSPSRSSRTTVTPSEYGTMRRSGMDSMRSMIAAGHETNIARILVIPRGVKGFGFILRGAKHVAMPLNFEPTAQVPALQFFEGVDMSGMAVRAGLRPGDYLLEIDGIDVRRCSHDEVVELIQQAGDTITLKVITVEVAEMSRGGTIVHRPPTDTHDAHGVDYYAPNDIRNAYSESRHASVRQRPGSGRRISAAELENLMVRQRVPSVTGTPTYQMQYDQESLNGGYSSKKYNSVSDMKRRKGQRNVVASSAGLNRSTFEPSPATSSFEYNCSSRSTPQLSRMDSFDSFDDEDDLPAPPPASYQASDLSRDSSITRSEYSRPFRPTSRPKTPPPPPPMQHQHQQQYQQQSHPTLARSASQPQQVHIQPQQSSIPPPPPPPPPPQCEPTMVQVEFTPPSTSSVPPPPPPPLPPISSGAPPPPPPPPPGGLMHVAASAPVLTSNSKGISADALKSVQLKKAEPRESSSAASMNNNNNNKDSTTDFQMDLKNALAKRRSKVAHDVDEDEERESRFEGLSLRETVRENVVERGKGIQNIGIVNKKDSGYTSSRTSLEPSESEEKDHRPHFSLDHSPNVQRVTLISQHLEDNYGKKDNVVKYHHSNIRR</sequence>
<feature type="compositionally biased region" description="Pro residues" evidence="2">
    <location>
        <begin position="519"/>
        <end position="531"/>
    </location>
</feature>
<dbReference type="InterPro" id="IPR036770">
    <property type="entry name" value="Ankyrin_rpt-contain_sf"/>
</dbReference>